<protein>
    <submittedName>
        <fullName evidence="2">Uncharacterized protein DUF616</fullName>
    </submittedName>
</protein>
<reference evidence="2 3" key="1">
    <citation type="submission" date="2019-03" db="EMBL/GenBank/DDBJ databases">
        <title>Genomic Encyclopedia of Type Strains, Phase IV (KMG-IV): sequencing the most valuable type-strain genomes for metagenomic binning, comparative biology and taxonomic classification.</title>
        <authorList>
            <person name="Goeker M."/>
        </authorList>
    </citation>
    <scope>NUCLEOTIDE SEQUENCE [LARGE SCALE GENOMIC DNA]</scope>
    <source>
        <strain evidence="2 3">DSM 104836</strain>
    </source>
</reference>
<keyword evidence="3" id="KW-1185">Reference proteome</keyword>
<dbReference type="InterPro" id="IPR048354">
    <property type="entry name" value="TOD1_MUCI70_glycTrfase_dom"/>
</dbReference>
<dbReference type="RefSeq" id="WP_132248205.1">
    <property type="nucleotide sequence ID" value="NZ_SLZU01000022.1"/>
</dbReference>
<dbReference type="OrthoDB" id="396512at2"/>
<gene>
    <name evidence="2" type="ORF">EDD52_12232</name>
</gene>
<evidence type="ECO:0000259" key="1">
    <source>
        <dbReference type="Pfam" id="PF04765"/>
    </source>
</evidence>
<dbReference type="Pfam" id="PF04765">
    <property type="entry name" value="TOD1_MUCI70"/>
    <property type="match status" value="1"/>
</dbReference>
<comment type="caution">
    <text evidence="2">The sequence shown here is derived from an EMBL/GenBank/DDBJ whole genome shotgun (WGS) entry which is preliminary data.</text>
</comment>
<dbReference type="EMBL" id="SLZU01000022">
    <property type="protein sequence ID" value="TCS59073.1"/>
    <property type="molecule type" value="Genomic_DNA"/>
</dbReference>
<dbReference type="AlphaFoldDB" id="A0A4R3J2P5"/>
<evidence type="ECO:0000313" key="2">
    <source>
        <dbReference type="EMBL" id="TCS59073.1"/>
    </source>
</evidence>
<proteinExistence type="predicted"/>
<organism evidence="2 3">
    <name type="scientific">Primorskyibacter sedentarius</name>
    <dbReference type="NCBI Taxonomy" id="745311"/>
    <lineage>
        <taxon>Bacteria</taxon>
        <taxon>Pseudomonadati</taxon>
        <taxon>Pseudomonadota</taxon>
        <taxon>Alphaproteobacteria</taxon>
        <taxon>Rhodobacterales</taxon>
        <taxon>Roseobacteraceae</taxon>
        <taxon>Primorskyibacter</taxon>
    </lineage>
</organism>
<evidence type="ECO:0000313" key="3">
    <source>
        <dbReference type="Proteomes" id="UP000295696"/>
    </source>
</evidence>
<dbReference type="Proteomes" id="UP000295696">
    <property type="component" value="Unassembled WGS sequence"/>
</dbReference>
<feature type="domain" description="TOD1/MUCI70 glycosyltransferase-like" evidence="1">
    <location>
        <begin position="66"/>
        <end position="201"/>
    </location>
</feature>
<accession>A0A4R3J2P5</accession>
<name>A0A4R3J2P5_9RHOB</name>
<sequence length="283" mass="32521">MGGLGEIVVYSCYFGKPEDVNTVSMGDGVGYRRVMVTDDKDLCLSSVEILQDDLRPLGPVHASRRAKLMPHKYFPRANWCIYVDNRVSLKVSPVTLIQHAQAQFEWQDQPIQRMAFRHGVRRSVLEELDHLYAIGRISRSDWKMTNRLFMSAGVRSSDLTMNSILVQKMGDSVTDEFNERWYEVFLTLPSRDQLALPLVEHSTGLKLARSPLCYSEFVTWPAIPRRNRAVRLMQASDRKPRLFSLARIGYKIKRLRAAWDIQSAENERNTPVSSRKTKDNDDG</sequence>